<dbReference type="PRINTS" id="PR00413">
    <property type="entry name" value="HADHALOGNASE"/>
</dbReference>
<evidence type="ECO:0000256" key="2">
    <source>
        <dbReference type="PROSITE-ProRule" id="PRU00504"/>
    </source>
</evidence>
<gene>
    <name evidence="5" type="ORF">CSSPJE1EN1_LOCUS376</name>
</gene>
<dbReference type="CDD" id="cd07505">
    <property type="entry name" value="HAD_BPGM-like"/>
    <property type="match status" value="1"/>
</dbReference>
<dbReference type="InterPro" id="IPR000033">
    <property type="entry name" value="LDLR_classB_rpt"/>
</dbReference>
<dbReference type="InterPro" id="IPR013766">
    <property type="entry name" value="Thioredoxin_domain"/>
</dbReference>
<dbReference type="InterPro" id="IPR045302">
    <property type="entry name" value="NHL2_NHL_rpt_dom"/>
</dbReference>
<feature type="repeat" description="NHL" evidence="2">
    <location>
        <begin position="849"/>
        <end position="884"/>
    </location>
</feature>
<evidence type="ECO:0000313" key="5">
    <source>
        <dbReference type="EMBL" id="CAK9254898.1"/>
    </source>
</evidence>
<dbReference type="Gene3D" id="3.40.30.10">
    <property type="entry name" value="Glutaredoxin"/>
    <property type="match status" value="1"/>
</dbReference>
<dbReference type="SFLD" id="SFLDG01135">
    <property type="entry name" value="C1.5.6:_HAD__Beta-PGM__Phospha"/>
    <property type="match status" value="1"/>
</dbReference>
<dbReference type="SFLD" id="SFLDS00003">
    <property type="entry name" value="Haloacid_Dehalogenase"/>
    <property type="match status" value="1"/>
</dbReference>
<dbReference type="PROSITE" id="PS51352">
    <property type="entry name" value="THIOREDOXIN_2"/>
    <property type="match status" value="1"/>
</dbReference>
<reference evidence="5 6" key="1">
    <citation type="submission" date="2024-02" db="EMBL/GenBank/DDBJ databases">
        <authorList>
            <consortium name="ELIXIR-Norway"/>
            <consortium name="Elixir Norway"/>
        </authorList>
    </citation>
    <scope>NUCLEOTIDE SEQUENCE [LARGE SCALE GENOMIC DNA]</scope>
</reference>
<feature type="domain" description="Thioredoxin" evidence="4">
    <location>
        <begin position="442"/>
        <end position="588"/>
    </location>
</feature>
<dbReference type="PANTHER" id="PTHR46388:SF2">
    <property type="entry name" value="NHL REPEAT-CONTAINING PROTEIN 2"/>
    <property type="match status" value="1"/>
</dbReference>
<dbReference type="Gene3D" id="1.10.150.240">
    <property type="entry name" value="Putative phosphatase, domain 2"/>
    <property type="match status" value="1"/>
</dbReference>
<dbReference type="SMART" id="SM00135">
    <property type="entry name" value="LY"/>
    <property type="match status" value="3"/>
</dbReference>
<dbReference type="InterPro" id="IPR023214">
    <property type="entry name" value="HAD_sf"/>
</dbReference>
<dbReference type="EMBL" id="OZ020096">
    <property type="protein sequence ID" value="CAK9254898.1"/>
    <property type="molecule type" value="Genomic_DNA"/>
</dbReference>
<organism evidence="5 6">
    <name type="scientific">Sphagnum jensenii</name>
    <dbReference type="NCBI Taxonomy" id="128206"/>
    <lineage>
        <taxon>Eukaryota</taxon>
        <taxon>Viridiplantae</taxon>
        <taxon>Streptophyta</taxon>
        <taxon>Embryophyta</taxon>
        <taxon>Bryophyta</taxon>
        <taxon>Sphagnophytina</taxon>
        <taxon>Sphagnopsida</taxon>
        <taxon>Sphagnales</taxon>
        <taxon>Sphagnaceae</taxon>
        <taxon>Sphagnum</taxon>
    </lineage>
</organism>
<dbReference type="PROSITE" id="PS51125">
    <property type="entry name" value="NHL"/>
    <property type="match status" value="1"/>
</dbReference>
<evidence type="ECO:0000256" key="1">
    <source>
        <dbReference type="ARBA" id="ARBA00022737"/>
    </source>
</evidence>
<dbReference type="SUPFAM" id="SSF56784">
    <property type="entry name" value="HAD-like"/>
    <property type="match status" value="1"/>
</dbReference>
<evidence type="ECO:0000259" key="4">
    <source>
        <dbReference type="PROSITE" id="PS51352"/>
    </source>
</evidence>
<dbReference type="InterPro" id="IPR012336">
    <property type="entry name" value="Thioredoxin-like_fold"/>
</dbReference>
<dbReference type="Pfam" id="PF25021">
    <property type="entry name" value="TEN_NHL"/>
    <property type="match status" value="1"/>
</dbReference>
<dbReference type="NCBIfam" id="TIGR01509">
    <property type="entry name" value="HAD-SF-IA-v3"/>
    <property type="match status" value="1"/>
</dbReference>
<evidence type="ECO:0000313" key="6">
    <source>
        <dbReference type="Proteomes" id="UP001497444"/>
    </source>
</evidence>
<dbReference type="InterPro" id="IPR056822">
    <property type="entry name" value="TEN_NHL"/>
</dbReference>
<evidence type="ECO:0000256" key="3">
    <source>
        <dbReference type="SAM" id="MobiDB-lite"/>
    </source>
</evidence>
<dbReference type="Proteomes" id="UP001497444">
    <property type="component" value="Chromosome 1"/>
</dbReference>
<dbReference type="SUPFAM" id="SSF101898">
    <property type="entry name" value="NHL repeat"/>
    <property type="match status" value="1"/>
</dbReference>
<accession>A0ABP0VKC4</accession>
<dbReference type="Pfam" id="PF00702">
    <property type="entry name" value="Hydrolase"/>
    <property type="match status" value="1"/>
</dbReference>
<dbReference type="InterPro" id="IPR006439">
    <property type="entry name" value="HAD-SF_hydro_IA"/>
</dbReference>
<dbReference type="InterPro" id="IPR011042">
    <property type="entry name" value="6-blade_b-propeller_TolB-like"/>
</dbReference>
<dbReference type="CDD" id="cd14951">
    <property type="entry name" value="NHL-2_like"/>
    <property type="match status" value="1"/>
</dbReference>
<dbReference type="InterPro" id="IPR001258">
    <property type="entry name" value="NHL_repeat"/>
</dbReference>
<feature type="region of interest" description="Disordered" evidence="3">
    <location>
        <begin position="86"/>
        <end position="113"/>
    </location>
</feature>
<dbReference type="InterPro" id="IPR036249">
    <property type="entry name" value="Thioredoxin-like_sf"/>
</dbReference>
<name>A0ABP0VKC4_9BRYO</name>
<sequence>MAMASILATDLTRCCICYTSAIASASSSLSTRSRLISAEKKQKKTKKKLLNSGKLLQSVSKEWRWKNNPDPLVVAPAAVAAASGSPLQGVARRSSTREETSVSSEEETSSKDVQESAVRGVLFDMDGVLCDSEHCSREAGVALFAEMSISVTAEDFVPFMGTGEANFLGGVAKKYGVKDFDPVSAKQRFFQIYIDKYAKPNSGLDYPGALDLILQCKAAGLKLAVASSADRIKVDANLAAAGLPQSNFDAIVSADLFKNLKPSPDIFFAAAKGLGLPPKECVVIEDALAGVQAATAAGMRCIAVTTTLSEDKLMQAGPALVRKDISHISLNDILELGLMKVLVQSSLAMATMKLKRVATIFRHYLIYSTTRRDMLKLGSLVIGLGSSYFALTHMKAMSYASPKALLNALLGVGQPPLASGSEMTRAQRIHEFKQYISQLESRGTGQQVPEFQRRLEWLNTPPLQLKKDLQGKVVLLDFWTYCCINCMHVLPDLAYLESKYKQQPLTVVGVHSAKFDNEKDLGAIRNAVLRYDVTHPVVNDGDMIMWRQLGVSSWPTIALVSPKGKLITMLSGEGHRQDLDDLVEAALEYYGEKKQLDPQPLTQTLEKDKDSRLVNSPLKFPGKLATDLVNGRLFISDSNHHRIVVTDLDGNFLLQVGGGGEEGLTDGSFEKATFNRPQGVAYNPVKNILYVADTENHALREIDFVKETVQTLAGNGTKGADYKGGKKGTSQVLNSPWDLSLDLDNQALYIAMAGQHQVWRHKMSEGITEAFSGDGYERNLNGRRGSDSSFAQPSGLSLAPEIRSLYLADSESSSIRRVDLTTGGSKLLAGGDPTFADNLFQFGDKDGVGSKAQLQHPLGLLYAPDGLVYVADSYNHKIKVLEPSSQKLSTLAGTGTAGFKDGLAQSAQLSEPAGIALGLDGKLYVADTNNSVIRILALTGQNGGPTMTTLALKGVQPPVQAASGTPRRLRKRLSSDTQIIHIDPITAASGDLQLQISLPSGFHFTTEAASKYEVDLETDGVMVEPATGALGPGGNATLHFTRDANQSSTVTTRVSCKVYYCEEDEVCLYKALAFEIPFSTPAAEVSSQTVPLSFMVQPQFVKGVSRLR</sequence>
<proteinExistence type="predicted"/>
<keyword evidence="1" id="KW-0677">Repeat</keyword>
<dbReference type="Gene3D" id="3.40.50.1000">
    <property type="entry name" value="HAD superfamily/HAD-like"/>
    <property type="match status" value="1"/>
</dbReference>
<keyword evidence="6" id="KW-1185">Reference proteome</keyword>
<dbReference type="InterPro" id="IPR023198">
    <property type="entry name" value="PGP-like_dom2"/>
</dbReference>
<dbReference type="SFLD" id="SFLDG01129">
    <property type="entry name" value="C1.5:_HAD__Beta-PGM__Phosphata"/>
    <property type="match status" value="1"/>
</dbReference>
<dbReference type="InterPro" id="IPR036412">
    <property type="entry name" value="HAD-like_sf"/>
</dbReference>
<dbReference type="PANTHER" id="PTHR46388">
    <property type="entry name" value="NHL REPEAT-CONTAINING PROTEIN 2"/>
    <property type="match status" value="1"/>
</dbReference>
<dbReference type="Gene3D" id="2.120.10.30">
    <property type="entry name" value="TolB, C-terminal domain"/>
    <property type="match status" value="3"/>
</dbReference>
<dbReference type="Pfam" id="PF13905">
    <property type="entry name" value="Thioredoxin_8"/>
    <property type="match status" value="1"/>
</dbReference>
<dbReference type="SUPFAM" id="SSF52833">
    <property type="entry name" value="Thioredoxin-like"/>
    <property type="match status" value="1"/>
</dbReference>
<protein>
    <recommendedName>
        <fullName evidence="4">Thioredoxin domain-containing protein</fullName>
    </recommendedName>
</protein>